<dbReference type="GO" id="GO:0031119">
    <property type="term" value="P:tRNA pseudouridine synthesis"/>
    <property type="evidence" value="ECO:0007669"/>
    <property type="project" value="UniProtKB-UniRule"/>
</dbReference>
<comment type="catalytic activity">
    <reaction evidence="1 5">
        <text>uridine(55) in tRNA = pseudouridine(55) in tRNA</text>
        <dbReference type="Rhea" id="RHEA:42532"/>
        <dbReference type="Rhea" id="RHEA-COMP:10101"/>
        <dbReference type="Rhea" id="RHEA-COMP:10102"/>
        <dbReference type="ChEBI" id="CHEBI:65314"/>
        <dbReference type="ChEBI" id="CHEBI:65315"/>
        <dbReference type="EC" id="5.4.99.25"/>
    </reaction>
</comment>
<feature type="region of interest" description="Disordered" evidence="6">
    <location>
        <begin position="301"/>
        <end position="325"/>
    </location>
</feature>
<dbReference type="NCBIfam" id="TIGR00431">
    <property type="entry name" value="TruB"/>
    <property type="match status" value="1"/>
</dbReference>
<dbReference type="InterPro" id="IPR002501">
    <property type="entry name" value="PsdUridine_synth_N"/>
</dbReference>
<comment type="similarity">
    <text evidence="2 5">Belongs to the pseudouridine synthase TruB family. Type 1 subfamily.</text>
</comment>
<dbReference type="Proteomes" id="UP000006250">
    <property type="component" value="Unassembled WGS sequence"/>
</dbReference>
<proteinExistence type="inferred from homology"/>
<dbReference type="EC" id="5.4.99.25" evidence="5"/>
<evidence type="ECO:0000259" key="7">
    <source>
        <dbReference type="Pfam" id="PF01509"/>
    </source>
</evidence>
<evidence type="ECO:0000256" key="2">
    <source>
        <dbReference type="ARBA" id="ARBA00005642"/>
    </source>
</evidence>
<evidence type="ECO:0000256" key="5">
    <source>
        <dbReference type="HAMAP-Rule" id="MF_01080"/>
    </source>
</evidence>
<comment type="function">
    <text evidence="5">Responsible for synthesis of pseudouridine from uracil-55 in the psi GC loop of transfer RNAs.</text>
</comment>
<dbReference type="InterPro" id="IPR020103">
    <property type="entry name" value="PsdUridine_synth_cat_dom_sf"/>
</dbReference>
<evidence type="ECO:0000313" key="9">
    <source>
        <dbReference type="Proteomes" id="UP000006250"/>
    </source>
</evidence>
<feature type="active site" description="Nucleophile" evidence="5">
    <location>
        <position position="46"/>
    </location>
</feature>
<dbReference type="Pfam" id="PF01509">
    <property type="entry name" value="TruB_N"/>
    <property type="match status" value="1"/>
</dbReference>
<dbReference type="GO" id="GO:1990481">
    <property type="term" value="P:mRNA pseudouridine synthesis"/>
    <property type="evidence" value="ECO:0007669"/>
    <property type="project" value="TreeGrafter"/>
</dbReference>
<keyword evidence="9" id="KW-1185">Reference proteome</keyword>
<name>E1JZD7_SOLFR</name>
<dbReference type="InterPro" id="IPR014780">
    <property type="entry name" value="tRNA_psdUridine_synth_TruB"/>
</dbReference>
<sequence>MTPRTALPQLHGVLVLDKPSGPTSTACLTAIKRLGQKKIGHAGTLDPLAAGVLVVLLGEATKLAPYVMEGEKTYLGQLRLGLSTDTYDIQGAVTAEAAWDHIAPAELAEAIAAWTLETSQEVPPYSAAKHQGKPLYALARKGLDAPVKRKEISVFDAQAVAIDLPSATFRVRVSAGVYIRSLVHSLGKRLGCGAALTALTREASRPFDLTQAHGLDDILAAPETLPERVIPIGQALPHWATVALPADTAALVRQGVRVRAGATYAPGGCALLTDDAGQPLALAKVEETNGTRRWAILRGLFGDPQPARRGGQTVPERTTTPNHGG</sequence>
<gene>
    <name evidence="5" type="primary">truB</name>
    <name evidence="8" type="ORF">DesfrDRAFT_2987</name>
</gene>
<dbReference type="SUPFAM" id="SSF55120">
    <property type="entry name" value="Pseudouridine synthase"/>
    <property type="match status" value="1"/>
</dbReference>
<reference evidence="8 9" key="1">
    <citation type="submission" date="2010-08" db="EMBL/GenBank/DDBJ databases">
        <title>The draft genome of Desulfovibrio fructosovorans JJ.</title>
        <authorList>
            <consortium name="US DOE Joint Genome Institute (JGI-PGF)"/>
            <person name="Lucas S."/>
            <person name="Copeland A."/>
            <person name="Lapidus A."/>
            <person name="Cheng J.-F."/>
            <person name="Bruce D."/>
            <person name="Goodwin L."/>
            <person name="Pitluck S."/>
            <person name="Land M.L."/>
            <person name="Hauser L."/>
            <person name="Chang Y.-J."/>
            <person name="Jeffries C."/>
            <person name="Wall J.D."/>
            <person name="Stahl D.A."/>
            <person name="Arkin A.P."/>
            <person name="Dehal P."/>
            <person name="Stolyar S.M."/>
            <person name="Hazen T.C."/>
            <person name="Woyke T.J."/>
        </authorList>
    </citation>
    <scope>NUCLEOTIDE SEQUENCE [LARGE SCALE GENOMIC DNA]</scope>
    <source>
        <strain evidence="8 9">JJ</strain>
    </source>
</reference>
<protein>
    <recommendedName>
        <fullName evidence="5">tRNA pseudouridine synthase B</fullName>
        <ecNumber evidence="5">5.4.99.25</ecNumber>
    </recommendedName>
    <alternativeName>
        <fullName evidence="5">tRNA pseudouridine(55) synthase</fullName>
        <shortName evidence="5">Psi55 synthase</shortName>
    </alternativeName>
    <alternativeName>
        <fullName evidence="5">tRNA pseudouridylate synthase</fullName>
    </alternativeName>
    <alternativeName>
        <fullName evidence="5">tRNA-uridine isomerase</fullName>
    </alternativeName>
</protein>
<keyword evidence="4 5" id="KW-0413">Isomerase</keyword>
<dbReference type="GO" id="GO:0160148">
    <property type="term" value="F:tRNA pseudouridine(55) synthase activity"/>
    <property type="evidence" value="ECO:0007669"/>
    <property type="project" value="UniProtKB-EC"/>
</dbReference>
<evidence type="ECO:0000256" key="4">
    <source>
        <dbReference type="ARBA" id="ARBA00023235"/>
    </source>
</evidence>
<comment type="caution">
    <text evidence="8">The sequence shown here is derived from an EMBL/GenBank/DDBJ whole genome shotgun (WGS) entry which is preliminary data.</text>
</comment>
<dbReference type="EMBL" id="AECZ01000022">
    <property type="protein sequence ID" value="EFL50297.1"/>
    <property type="molecule type" value="Genomic_DNA"/>
</dbReference>
<evidence type="ECO:0000313" key="8">
    <source>
        <dbReference type="EMBL" id="EFL50297.1"/>
    </source>
</evidence>
<dbReference type="CDD" id="cd02573">
    <property type="entry name" value="PseudoU_synth_EcTruB"/>
    <property type="match status" value="1"/>
</dbReference>
<dbReference type="Gene3D" id="3.30.2350.10">
    <property type="entry name" value="Pseudouridine synthase"/>
    <property type="match status" value="1"/>
</dbReference>
<evidence type="ECO:0000256" key="6">
    <source>
        <dbReference type="SAM" id="MobiDB-lite"/>
    </source>
</evidence>
<dbReference type="eggNOG" id="COG0130">
    <property type="taxonomic scope" value="Bacteria"/>
</dbReference>
<keyword evidence="3 5" id="KW-0819">tRNA processing</keyword>
<dbReference type="AlphaFoldDB" id="E1JZD7"/>
<dbReference type="STRING" id="596151.DesfrDRAFT_2987"/>
<dbReference type="GO" id="GO:0003723">
    <property type="term" value="F:RNA binding"/>
    <property type="evidence" value="ECO:0007669"/>
    <property type="project" value="InterPro"/>
</dbReference>
<dbReference type="RefSeq" id="WP_005995193.1">
    <property type="nucleotide sequence ID" value="NZ_AECZ01000022.1"/>
</dbReference>
<evidence type="ECO:0000256" key="1">
    <source>
        <dbReference type="ARBA" id="ARBA00000385"/>
    </source>
</evidence>
<feature type="compositionally biased region" description="Polar residues" evidence="6">
    <location>
        <begin position="315"/>
        <end position="325"/>
    </location>
</feature>
<dbReference type="OrthoDB" id="9802309at2"/>
<dbReference type="HAMAP" id="MF_01080">
    <property type="entry name" value="TruB_bact"/>
    <property type="match status" value="1"/>
</dbReference>
<dbReference type="PANTHER" id="PTHR13767:SF2">
    <property type="entry name" value="PSEUDOURIDYLATE SYNTHASE TRUB1"/>
    <property type="match status" value="1"/>
</dbReference>
<evidence type="ECO:0000256" key="3">
    <source>
        <dbReference type="ARBA" id="ARBA00022694"/>
    </source>
</evidence>
<feature type="domain" description="Pseudouridine synthase II N-terminal" evidence="7">
    <location>
        <begin position="33"/>
        <end position="179"/>
    </location>
</feature>
<dbReference type="PANTHER" id="PTHR13767">
    <property type="entry name" value="TRNA-PSEUDOURIDINE SYNTHASE"/>
    <property type="match status" value="1"/>
</dbReference>
<organism evidence="8 9">
    <name type="scientific">Solidesulfovibrio fructosivorans JJ]</name>
    <dbReference type="NCBI Taxonomy" id="596151"/>
    <lineage>
        <taxon>Bacteria</taxon>
        <taxon>Pseudomonadati</taxon>
        <taxon>Thermodesulfobacteriota</taxon>
        <taxon>Desulfovibrionia</taxon>
        <taxon>Desulfovibrionales</taxon>
        <taxon>Desulfovibrionaceae</taxon>
        <taxon>Solidesulfovibrio</taxon>
    </lineage>
</organism>
<accession>E1JZD7</accession>